<dbReference type="HOGENOM" id="CLU_021264_6_0_9"/>
<dbReference type="OrthoDB" id="61520at2"/>
<feature type="transmembrane region" description="Helical" evidence="2">
    <location>
        <begin position="12"/>
        <end position="30"/>
    </location>
</feature>
<dbReference type="EMBL" id="CP007032">
    <property type="protein sequence ID" value="AHF08224.1"/>
    <property type="molecule type" value="Genomic_DNA"/>
</dbReference>
<evidence type="ECO:0000313" key="4">
    <source>
        <dbReference type="EMBL" id="AHF08224.1"/>
    </source>
</evidence>
<keyword evidence="5" id="KW-1185">Reference proteome</keyword>
<name>W0EGB5_9FIRM</name>
<dbReference type="GO" id="GO:0016810">
    <property type="term" value="F:hydrolase activity, acting on carbon-nitrogen (but not peptide) bonds"/>
    <property type="evidence" value="ECO:0007669"/>
    <property type="project" value="InterPro"/>
</dbReference>
<accession>W0EGB5</accession>
<dbReference type="InterPro" id="IPR011330">
    <property type="entry name" value="Glyco_hydro/deAcase_b/a-brl"/>
</dbReference>
<organism evidence="4 5">
    <name type="scientific">Desulfitobacterium metallireducens DSM 15288</name>
    <dbReference type="NCBI Taxonomy" id="871968"/>
    <lineage>
        <taxon>Bacteria</taxon>
        <taxon>Bacillati</taxon>
        <taxon>Bacillota</taxon>
        <taxon>Clostridia</taxon>
        <taxon>Eubacteriales</taxon>
        <taxon>Desulfitobacteriaceae</taxon>
        <taxon>Desulfitobacterium</taxon>
    </lineage>
</organism>
<keyword evidence="2" id="KW-1133">Transmembrane helix</keyword>
<dbReference type="CDD" id="cd10944">
    <property type="entry name" value="CE4_SmPgdA_like"/>
    <property type="match status" value="1"/>
</dbReference>
<dbReference type="KEGG" id="dmt:DESME_15225"/>
<dbReference type="AlphaFoldDB" id="W0EGB5"/>
<keyword evidence="2" id="KW-0812">Transmembrane</keyword>
<dbReference type="RefSeq" id="WP_006716892.1">
    <property type="nucleotide sequence ID" value="NZ_CP007032.1"/>
</dbReference>
<feature type="domain" description="NodB homology" evidence="3">
    <location>
        <begin position="142"/>
        <end position="328"/>
    </location>
</feature>
<dbReference type="GO" id="GO:0005975">
    <property type="term" value="P:carbohydrate metabolic process"/>
    <property type="evidence" value="ECO:0007669"/>
    <property type="project" value="InterPro"/>
</dbReference>
<sequence>MLIISKPRELNLVIRYLFLLMIVFSFGLSGCSRTASASSQAYHSEGSMETTQVSQNDLAGQSSKSGGTEENGNSPSENQSDSDTTESLSQQELVSDVPIFMAPPQPDPPQTPLRPFYELAGSPPMAPGLAMRTRIFSTEPAKVVYLTFDDGPSPNTPQILKILKDEGVHATFFVIGTQIQKYPDYLKQEFAEGNAIGNHTYSHKYEEIYNSPQSYLVNIKKNEALINNLVGIRPPIIRTPGGTQGHFSVSYYNTVDAAGYLVYDWNVSIDDAVAPLVPVDKLVQNVKRQVPGKDRVIMLMHDAQGKITTVEALPQIIQYLKQEGYTFGILSSKVAPILFPGGFKR</sequence>
<dbReference type="Pfam" id="PF01522">
    <property type="entry name" value="Polysacc_deac_1"/>
    <property type="match status" value="1"/>
</dbReference>
<dbReference type="STRING" id="871968.DESME_15225"/>
<protein>
    <submittedName>
        <fullName evidence="4">Polysaccharide deacetylase</fullName>
    </submittedName>
</protein>
<dbReference type="InterPro" id="IPR050248">
    <property type="entry name" value="Polysacc_deacetylase_ArnD"/>
</dbReference>
<reference evidence="4 5" key="1">
    <citation type="submission" date="2013-12" db="EMBL/GenBank/DDBJ databases">
        <authorList>
            <consortium name="DOE Joint Genome Institute"/>
            <person name="Smidt H."/>
            <person name="Huntemann M."/>
            <person name="Han J."/>
            <person name="Chen A."/>
            <person name="Kyrpides N."/>
            <person name="Mavromatis K."/>
            <person name="Markowitz V."/>
            <person name="Palaniappan K."/>
            <person name="Ivanova N."/>
            <person name="Schaumberg A."/>
            <person name="Pati A."/>
            <person name="Liolios K."/>
            <person name="Nordberg H.P."/>
            <person name="Cantor M.N."/>
            <person name="Hua S.X."/>
            <person name="Woyke T."/>
        </authorList>
    </citation>
    <scope>NUCLEOTIDE SEQUENCE [LARGE SCALE GENOMIC DNA]</scope>
    <source>
        <strain evidence="5">DSM 15288</strain>
    </source>
</reference>
<evidence type="ECO:0000313" key="5">
    <source>
        <dbReference type="Proteomes" id="UP000010847"/>
    </source>
</evidence>
<evidence type="ECO:0000256" key="1">
    <source>
        <dbReference type="SAM" id="MobiDB-lite"/>
    </source>
</evidence>
<dbReference type="Proteomes" id="UP000010847">
    <property type="component" value="Chromosome"/>
</dbReference>
<dbReference type="SUPFAM" id="SSF88713">
    <property type="entry name" value="Glycoside hydrolase/deacetylase"/>
    <property type="match status" value="1"/>
</dbReference>
<evidence type="ECO:0000256" key="2">
    <source>
        <dbReference type="SAM" id="Phobius"/>
    </source>
</evidence>
<feature type="region of interest" description="Disordered" evidence="1">
    <location>
        <begin position="46"/>
        <end position="89"/>
    </location>
</feature>
<gene>
    <name evidence="4" type="ORF">DESME_15225</name>
</gene>
<dbReference type="PANTHER" id="PTHR10587">
    <property type="entry name" value="GLYCOSYL TRANSFERASE-RELATED"/>
    <property type="match status" value="1"/>
</dbReference>
<keyword evidence="2" id="KW-0472">Membrane</keyword>
<dbReference type="PROSITE" id="PS51257">
    <property type="entry name" value="PROKAR_LIPOPROTEIN"/>
    <property type="match status" value="1"/>
</dbReference>
<dbReference type="InterPro" id="IPR002509">
    <property type="entry name" value="NODB_dom"/>
</dbReference>
<proteinExistence type="predicted"/>
<dbReference type="Gene3D" id="3.20.20.370">
    <property type="entry name" value="Glycoside hydrolase/deacetylase"/>
    <property type="match status" value="1"/>
</dbReference>
<dbReference type="eggNOG" id="COG0726">
    <property type="taxonomic scope" value="Bacteria"/>
</dbReference>
<evidence type="ECO:0000259" key="3">
    <source>
        <dbReference type="PROSITE" id="PS51677"/>
    </source>
</evidence>
<dbReference type="PROSITE" id="PS51677">
    <property type="entry name" value="NODB"/>
    <property type="match status" value="1"/>
</dbReference>
<dbReference type="PANTHER" id="PTHR10587:SF125">
    <property type="entry name" value="POLYSACCHARIDE DEACETYLASE YHEN-RELATED"/>
    <property type="match status" value="1"/>
</dbReference>